<accession>A0A0N5CKR3</accession>
<evidence type="ECO:0000313" key="5">
    <source>
        <dbReference type="Proteomes" id="UP000276776"/>
    </source>
</evidence>
<feature type="region of interest" description="Disordered" evidence="3">
    <location>
        <begin position="1"/>
        <end position="24"/>
    </location>
</feature>
<dbReference type="InterPro" id="IPR032675">
    <property type="entry name" value="LRR_dom_sf"/>
</dbReference>
<dbReference type="GO" id="GO:0005886">
    <property type="term" value="C:plasma membrane"/>
    <property type="evidence" value="ECO:0007669"/>
    <property type="project" value="TreeGrafter"/>
</dbReference>
<dbReference type="PANTHER" id="PTHR24369">
    <property type="entry name" value="ANTIGEN BSP, PUTATIVE-RELATED"/>
    <property type="match status" value="1"/>
</dbReference>
<dbReference type="SMART" id="SM00369">
    <property type="entry name" value="LRR_TYP"/>
    <property type="match status" value="6"/>
</dbReference>
<dbReference type="OMA" id="ACQNAND"/>
<gene>
    <name evidence="4" type="ORF">TCLT_LOCUS674</name>
</gene>
<dbReference type="InterPro" id="IPR050541">
    <property type="entry name" value="LRR_TM_domain-containing"/>
</dbReference>
<dbReference type="Gene3D" id="3.80.10.10">
    <property type="entry name" value="Ribonuclease Inhibitor"/>
    <property type="match status" value="3"/>
</dbReference>
<dbReference type="EMBL" id="UYYF01000056">
    <property type="protein sequence ID" value="VDM95734.1"/>
    <property type="molecule type" value="Genomic_DNA"/>
</dbReference>
<feature type="compositionally biased region" description="Low complexity" evidence="3">
    <location>
        <begin position="11"/>
        <end position="24"/>
    </location>
</feature>
<dbReference type="OrthoDB" id="6363818at2759"/>
<reference evidence="4 5" key="2">
    <citation type="submission" date="2018-11" db="EMBL/GenBank/DDBJ databases">
        <authorList>
            <consortium name="Pathogen Informatics"/>
        </authorList>
    </citation>
    <scope>NUCLEOTIDE SEQUENCE [LARGE SCALE GENOMIC DNA]</scope>
</reference>
<dbReference type="STRING" id="103827.A0A0N5CKR3"/>
<dbReference type="InterPro" id="IPR003591">
    <property type="entry name" value="Leu-rich_rpt_typical-subtyp"/>
</dbReference>
<dbReference type="PROSITE" id="PS51450">
    <property type="entry name" value="LRR"/>
    <property type="match status" value="2"/>
</dbReference>
<reference evidence="6" key="1">
    <citation type="submission" date="2017-02" db="UniProtKB">
        <authorList>
            <consortium name="WormBaseParasite"/>
        </authorList>
    </citation>
    <scope>IDENTIFICATION</scope>
</reference>
<keyword evidence="1" id="KW-0433">Leucine-rich repeat</keyword>
<dbReference type="InterPro" id="IPR001611">
    <property type="entry name" value="Leu-rich_rpt"/>
</dbReference>
<dbReference type="WBParaSite" id="TCLT_0000067301-mRNA-1">
    <property type="protein sequence ID" value="TCLT_0000067301-mRNA-1"/>
    <property type="gene ID" value="TCLT_0000067301"/>
</dbReference>
<keyword evidence="2" id="KW-0677">Repeat</keyword>
<evidence type="ECO:0000256" key="1">
    <source>
        <dbReference type="ARBA" id="ARBA00022614"/>
    </source>
</evidence>
<proteinExistence type="predicted"/>
<dbReference type="SUPFAM" id="SSF52047">
    <property type="entry name" value="RNI-like"/>
    <property type="match status" value="1"/>
</dbReference>
<organism evidence="6">
    <name type="scientific">Thelazia callipaeda</name>
    <name type="common">Oriental eyeworm</name>
    <name type="synonym">Parasitic nematode</name>
    <dbReference type="NCBI Taxonomy" id="103827"/>
    <lineage>
        <taxon>Eukaryota</taxon>
        <taxon>Metazoa</taxon>
        <taxon>Ecdysozoa</taxon>
        <taxon>Nematoda</taxon>
        <taxon>Chromadorea</taxon>
        <taxon>Rhabditida</taxon>
        <taxon>Spirurina</taxon>
        <taxon>Spiruromorpha</taxon>
        <taxon>Thelazioidea</taxon>
        <taxon>Thelaziidae</taxon>
        <taxon>Thelazia</taxon>
    </lineage>
</organism>
<evidence type="ECO:0000256" key="3">
    <source>
        <dbReference type="SAM" id="MobiDB-lite"/>
    </source>
</evidence>
<dbReference type="SMART" id="SM00365">
    <property type="entry name" value="LRR_SD22"/>
    <property type="match status" value="3"/>
</dbReference>
<protein>
    <submittedName>
        <fullName evidence="6">LRRCT domain-containing protein</fullName>
    </submittedName>
</protein>
<evidence type="ECO:0000256" key="2">
    <source>
        <dbReference type="ARBA" id="ARBA00022737"/>
    </source>
</evidence>
<evidence type="ECO:0000313" key="4">
    <source>
        <dbReference type="EMBL" id="VDM95734.1"/>
    </source>
</evidence>
<keyword evidence="5" id="KW-1185">Reference proteome</keyword>
<dbReference type="AlphaFoldDB" id="A0A0N5CKR3"/>
<dbReference type="Proteomes" id="UP000276776">
    <property type="component" value="Unassembled WGS sequence"/>
</dbReference>
<name>A0A0N5CKR3_THECL</name>
<dbReference type="Pfam" id="PF13855">
    <property type="entry name" value="LRR_8"/>
    <property type="match status" value="2"/>
</dbReference>
<sequence>MPQMCREESDLQSSSQSTSQEMKAHSRMTTFSSSMFAFSLRQFFTSVKYADKEKQETKKDSPLFSDTRNKVRPNHMLTINNLIFLLYPLILFTTTQATRFDSIIPGCPDLRSIAEIDSYNGSFCFCDALDENEVSISCLYGSSVQQLQTVINAIEKVNKTLRKITLTRMEFDNATLPASLFHSSLALIQTISKFIIKQLKQFFLHLIYLKSIINLYLQHADKCIHIGPLKIHPSAFYGVEQTLEELSITDCKLEEFPREAIHNLTNLKSLSLAHNKLTYLEINDLQSLKKSFSSSFVPKELLPTLRFEEISTCIFLSFNYSHLQLEALNLEGNFISSLEKGALSTLRNSLHILSYGSHNFVNDSIFEEISQLNELQVLDMNNADGITDIAPGTFLGLSKLEKLLLAGCSLTAIHNETFQGLTKLTELDLRINLLNKIACGSFISTPNLRRLSLAGNYLNESFPCWWNGMKNLKDLDLGWNELAVLENDIFVELGSTLAFLNLRHNKKLVKIADDAFNGLIYVSRLNMSAVSITQLNNTLRHLSSLK</sequence>
<dbReference type="PANTHER" id="PTHR24369:SF213">
    <property type="entry name" value="INSULIN LIKE GROWTH FACTOR BINDING PROTEIN ACID LABILE SUBUNIT"/>
    <property type="match status" value="1"/>
</dbReference>
<evidence type="ECO:0000313" key="6">
    <source>
        <dbReference type="WBParaSite" id="TCLT_0000067301-mRNA-1"/>
    </source>
</evidence>